<evidence type="ECO:0000313" key="3">
    <source>
        <dbReference type="Proteomes" id="UP000474565"/>
    </source>
</evidence>
<sequence length="104" mass="10354">MHTSISYAAALLLACGGASAATAFDGPPVSDATLARLHAGADTVSNQMRLDGAVRDNNTSNVVSGANTISSGAFSNASGLPVAIQNSGANVLIQNATIINIQIQ</sequence>
<feature type="signal peptide" evidence="1">
    <location>
        <begin position="1"/>
        <end position="20"/>
    </location>
</feature>
<dbReference type="Proteomes" id="UP000474565">
    <property type="component" value="Unassembled WGS sequence"/>
</dbReference>
<dbReference type="EMBL" id="WWCP01000006">
    <property type="protein sequence ID" value="MYM81961.1"/>
    <property type="molecule type" value="Genomic_DNA"/>
</dbReference>
<keyword evidence="1" id="KW-0732">Signal</keyword>
<evidence type="ECO:0000256" key="1">
    <source>
        <dbReference type="SAM" id="SignalP"/>
    </source>
</evidence>
<reference evidence="2 3" key="1">
    <citation type="submission" date="2019-12" db="EMBL/GenBank/DDBJ databases">
        <title>Novel species isolated from a subtropical stream in China.</title>
        <authorList>
            <person name="Lu H."/>
        </authorList>
    </citation>
    <scope>NUCLEOTIDE SEQUENCE [LARGE SCALE GENOMIC DNA]</scope>
    <source>
        <strain evidence="2 3">FT50W</strain>
    </source>
</reference>
<proteinExistence type="predicted"/>
<feature type="chain" id="PRO_5026980763" evidence="1">
    <location>
        <begin position="21"/>
        <end position="104"/>
    </location>
</feature>
<accession>A0A6L8MI99</accession>
<dbReference type="AlphaFoldDB" id="A0A6L8MI99"/>
<organism evidence="2 3">
    <name type="scientific">Duganella lactea</name>
    <dbReference type="NCBI Taxonomy" id="2692173"/>
    <lineage>
        <taxon>Bacteria</taxon>
        <taxon>Pseudomonadati</taxon>
        <taxon>Pseudomonadota</taxon>
        <taxon>Betaproteobacteria</taxon>
        <taxon>Burkholderiales</taxon>
        <taxon>Oxalobacteraceae</taxon>
        <taxon>Telluria group</taxon>
        <taxon>Duganella</taxon>
    </lineage>
</organism>
<comment type="caution">
    <text evidence="2">The sequence shown here is derived from an EMBL/GenBank/DDBJ whole genome shotgun (WGS) entry which is preliminary data.</text>
</comment>
<name>A0A6L8MI99_9BURK</name>
<dbReference type="RefSeq" id="WP_161019063.1">
    <property type="nucleotide sequence ID" value="NZ_WWCP01000006.1"/>
</dbReference>
<evidence type="ECO:0000313" key="2">
    <source>
        <dbReference type="EMBL" id="MYM81961.1"/>
    </source>
</evidence>
<gene>
    <name evidence="2" type="ORF">GTP44_08305</name>
</gene>
<protein>
    <submittedName>
        <fullName evidence="2">Uncharacterized protein</fullName>
    </submittedName>
</protein>